<feature type="transmembrane region" description="Helical" evidence="1">
    <location>
        <begin position="175"/>
        <end position="200"/>
    </location>
</feature>
<protein>
    <submittedName>
        <fullName evidence="2">DUF389 domain-containing protein</fullName>
    </submittedName>
</protein>
<name>A0A345ST07_9ACTN</name>
<dbReference type="Proteomes" id="UP000249340">
    <property type="component" value="Chromosome"/>
</dbReference>
<dbReference type="OrthoDB" id="8061853at2"/>
<organism evidence="2 3">
    <name type="scientific">Peterkaempfera bronchialis</name>
    <dbReference type="NCBI Taxonomy" id="2126346"/>
    <lineage>
        <taxon>Bacteria</taxon>
        <taxon>Bacillati</taxon>
        <taxon>Actinomycetota</taxon>
        <taxon>Actinomycetes</taxon>
        <taxon>Kitasatosporales</taxon>
        <taxon>Streptomycetaceae</taxon>
        <taxon>Peterkaempfera</taxon>
    </lineage>
</organism>
<keyword evidence="1" id="KW-1133">Transmembrane helix</keyword>
<dbReference type="PANTHER" id="PTHR20992:SF9">
    <property type="entry name" value="AT15442P-RELATED"/>
    <property type="match status" value="1"/>
</dbReference>
<keyword evidence="1" id="KW-0472">Membrane</keyword>
<evidence type="ECO:0000313" key="3">
    <source>
        <dbReference type="Proteomes" id="UP000249340"/>
    </source>
</evidence>
<feature type="transmembrane region" description="Helical" evidence="1">
    <location>
        <begin position="141"/>
        <end position="163"/>
    </location>
</feature>
<sequence>MLHLRLIVPADLADRVQDCLAASVGVTHVVVLPGAARRPPGDLVLCDVAREAADELLAELKACGLADRGAIVADQVDLSVSRSADQAEAAAPGAGADALVWEEVTEATHEESSLSVTFLAFLAVATMLAACGAMLDSAILVVGAMVVGPEFGPLAGICVALVQRRPSLAWRSLQALLVGFAVATVLTVGFAQLMDALGLFSRELFEAKRPNTSFIWNPDWVSLVVALLAGIAGVLSLTSAKSGALVGVAISVTTVPAAANAALALGYRDLHQAAGSAGQLGLNLVGIVLAGSATLLAQQGAWSLARRRQHRPSPTS</sequence>
<feature type="transmembrane region" description="Helical" evidence="1">
    <location>
        <begin position="116"/>
        <end position="135"/>
    </location>
</feature>
<dbReference type="NCBIfam" id="TIGR00271">
    <property type="entry name" value="uncharacterized hydrophobic domain"/>
    <property type="match status" value="1"/>
</dbReference>
<dbReference type="KEGG" id="stri:C7M71_004730"/>
<dbReference type="PANTHER" id="PTHR20992">
    <property type="entry name" value="AT15442P-RELATED"/>
    <property type="match status" value="1"/>
</dbReference>
<dbReference type="Pfam" id="PF04087">
    <property type="entry name" value="DUF389"/>
    <property type="match status" value="1"/>
</dbReference>
<feature type="transmembrane region" description="Helical" evidence="1">
    <location>
        <begin position="220"/>
        <end position="237"/>
    </location>
</feature>
<gene>
    <name evidence="2" type="ORF">C7M71_004730</name>
</gene>
<dbReference type="AlphaFoldDB" id="A0A345ST07"/>
<accession>A0A345ST07</accession>
<dbReference type="EMBL" id="CP031264">
    <property type="protein sequence ID" value="AXI76862.1"/>
    <property type="molecule type" value="Genomic_DNA"/>
</dbReference>
<keyword evidence="1" id="KW-0812">Transmembrane</keyword>
<feature type="transmembrane region" description="Helical" evidence="1">
    <location>
        <begin position="277"/>
        <end position="297"/>
    </location>
</feature>
<dbReference type="InterPro" id="IPR005240">
    <property type="entry name" value="DUF389"/>
</dbReference>
<reference evidence="3" key="1">
    <citation type="submission" date="2018-07" db="EMBL/GenBank/DDBJ databases">
        <title>Streptacidiphilus bronchialis DSM 106435 chromosome.</title>
        <authorList>
            <person name="Batra D."/>
            <person name="Gulvik C.A."/>
        </authorList>
    </citation>
    <scope>NUCLEOTIDE SEQUENCE [LARGE SCALE GENOMIC DNA]</scope>
    <source>
        <strain evidence="3">DSM 106435</strain>
    </source>
</reference>
<feature type="transmembrane region" description="Helical" evidence="1">
    <location>
        <begin position="244"/>
        <end position="265"/>
    </location>
</feature>
<evidence type="ECO:0000313" key="2">
    <source>
        <dbReference type="EMBL" id="AXI76862.1"/>
    </source>
</evidence>
<proteinExistence type="predicted"/>
<keyword evidence="3" id="KW-1185">Reference proteome</keyword>
<evidence type="ECO:0000256" key="1">
    <source>
        <dbReference type="SAM" id="Phobius"/>
    </source>
</evidence>
<dbReference type="RefSeq" id="WP_111492862.1">
    <property type="nucleotide sequence ID" value="NZ_CP031264.1"/>
</dbReference>